<dbReference type="InterPro" id="IPR013766">
    <property type="entry name" value="Thioredoxin_domain"/>
</dbReference>
<dbReference type="Pfam" id="PF00085">
    <property type="entry name" value="Thioredoxin"/>
    <property type="match status" value="1"/>
</dbReference>
<dbReference type="PANTHER" id="PTHR45663">
    <property type="entry name" value="GEO12009P1"/>
    <property type="match status" value="1"/>
</dbReference>
<dbReference type="InterPro" id="IPR036249">
    <property type="entry name" value="Thioredoxin-like_sf"/>
</dbReference>
<dbReference type="GO" id="GO:0015035">
    <property type="term" value="F:protein-disulfide reductase activity"/>
    <property type="evidence" value="ECO:0007669"/>
    <property type="project" value="TreeGrafter"/>
</dbReference>
<sequence>MLRAFAQYRGGCEILAKVDNLKDFESYTSRKAVVVFSAPAWCVPCRRLQPHIDKLAEKLNYPIVYVDIDKAEDIKNAHGVMSVPLVYEFVDGKPVRALDGRTVLALERELAAE</sequence>
<dbReference type="EMBL" id="OL829978">
    <property type="protein sequence ID" value="UMO76392.1"/>
    <property type="molecule type" value="Genomic_DNA"/>
</dbReference>
<accession>A0AA49BRV0</accession>
<dbReference type="Proteomes" id="UP001202581">
    <property type="component" value="Segment"/>
</dbReference>
<dbReference type="KEGG" id="vg:77926967"/>
<evidence type="ECO:0000313" key="3">
    <source>
        <dbReference type="Proteomes" id="UP001202581"/>
    </source>
</evidence>
<name>A0AA49BRV0_9CAUD</name>
<evidence type="ECO:0000259" key="1">
    <source>
        <dbReference type="PROSITE" id="PS51352"/>
    </source>
</evidence>
<dbReference type="PROSITE" id="PS51352">
    <property type="entry name" value="THIOREDOXIN_2"/>
    <property type="match status" value="1"/>
</dbReference>
<keyword evidence="3" id="KW-1185">Reference proteome</keyword>
<dbReference type="SUPFAM" id="SSF52833">
    <property type="entry name" value="Thioredoxin-like"/>
    <property type="match status" value="1"/>
</dbReference>
<dbReference type="Gene3D" id="3.40.30.10">
    <property type="entry name" value="Glutaredoxin"/>
    <property type="match status" value="1"/>
</dbReference>
<organism evidence="2 3">
    <name type="scientific">Streptomyces phage Tomas</name>
    <dbReference type="NCBI Taxonomy" id="2914443"/>
    <lineage>
        <taxon>Viruses</taxon>
        <taxon>Duplodnaviria</taxon>
        <taxon>Heunggongvirae</taxon>
        <taxon>Uroviricota</taxon>
        <taxon>Caudoviricetes</taxon>
        <taxon>Stanwilliamsviridae</taxon>
        <taxon>Boydwoodruffvirinae</taxon>
        <taxon>Tomasvirus</taxon>
        <taxon>Tomasvirus tomas</taxon>
    </lineage>
</organism>
<protein>
    <submittedName>
        <fullName evidence="2">Thioredoxin</fullName>
    </submittedName>
</protein>
<dbReference type="CDD" id="cd02947">
    <property type="entry name" value="TRX_family"/>
    <property type="match status" value="1"/>
</dbReference>
<proteinExistence type="predicted"/>
<dbReference type="GeneID" id="77926967"/>
<dbReference type="PANTHER" id="PTHR45663:SF11">
    <property type="entry name" value="GEO12009P1"/>
    <property type="match status" value="1"/>
</dbReference>
<reference evidence="2" key="1">
    <citation type="submission" date="2021-12" db="EMBL/GenBank/DDBJ databases">
        <authorList>
            <person name="Khadka S."/>
            <person name="Uribe D.A."/>
            <person name="Klipsch I.N."/>
            <person name="Rene S.R."/>
            <person name="Jimenez M.L."/>
            <person name="Saini B.K."/>
            <person name="Zugasti M."/>
            <person name="Bullon R.M."/>
            <person name="Sharp C.D."/>
            <person name="Kapinga K.O."/>
            <person name="Warner C.P."/>
            <person name="Sarinana J."/>
            <person name="Jimenez A."/>
            <person name="Layton S.R."/>
            <person name="Nayek S."/>
            <person name="Hughes L.E."/>
            <person name="Garlena R.A."/>
            <person name="Russell D.A."/>
            <person name="Jacobs-Sera D."/>
            <person name="Hatfull G.F."/>
        </authorList>
    </citation>
    <scope>NUCLEOTIDE SEQUENCE</scope>
</reference>
<evidence type="ECO:0000313" key="2">
    <source>
        <dbReference type="EMBL" id="UMO76392.1"/>
    </source>
</evidence>
<dbReference type="RefSeq" id="YP_010651331.1">
    <property type="nucleotide sequence ID" value="NC_070781.1"/>
</dbReference>
<gene>
    <name evidence="2" type="primary">249</name>
    <name evidence="2" type="ORF">SEA_TOMAS_249</name>
</gene>
<feature type="domain" description="Thioredoxin" evidence="1">
    <location>
        <begin position="1"/>
        <end position="113"/>
    </location>
</feature>